<evidence type="ECO:0000259" key="1">
    <source>
        <dbReference type="SMART" id="SM00563"/>
    </source>
</evidence>
<dbReference type="GO" id="GO:0016746">
    <property type="term" value="F:acyltransferase activity"/>
    <property type="evidence" value="ECO:0007669"/>
    <property type="project" value="UniProtKB-KW"/>
</dbReference>
<feature type="domain" description="Phospholipid/glycerol acyltransferase" evidence="1">
    <location>
        <begin position="52"/>
        <end position="179"/>
    </location>
</feature>
<comment type="caution">
    <text evidence="2">The sequence shown here is derived from an EMBL/GenBank/DDBJ whole genome shotgun (WGS) entry which is preliminary data.</text>
</comment>
<dbReference type="InterPro" id="IPR002123">
    <property type="entry name" value="Plipid/glycerol_acylTrfase"/>
</dbReference>
<dbReference type="Pfam" id="PF01553">
    <property type="entry name" value="Acyltransferase"/>
    <property type="match status" value="1"/>
</dbReference>
<dbReference type="AlphaFoldDB" id="A0A0G0L5X7"/>
<reference evidence="2 3" key="1">
    <citation type="journal article" date="2015" name="Nature">
        <title>rRNA introns, odd ribosomes, and small enigmatic genomes across a large radiation of phyla.</title>
        <authorList>
            <person name="Brown C.T."/>
            <person name="Hug L.A."/>
            <person name="Thomas B.C."/>
            <person name="Sharon I."/>
            <person name="Castelle C.J."/>
            <person name="Singh A."/>
            <person name="Wilkins M.J."/>
            <person name="Williams K.H."/>
            <person name="Banfield J.F."/>
        </authorList>
    </citation>
    <scope>NUCLEOTIDE SEQUENCE [LARGE SCALE GENOMIC DNA]</scope>
</reference>
<dbReference type="CDD" id="cd07989">
    <property type="entry name" value="LPLAT_AGPAT-like"/>
    <property type="match status" value="1"/>
</dbReference>
<dbReference type="SMART" id="SM00563">
    <property type="entry name" value="PlsC"/>
    <property type="match status" value="1"/>
</dbReference>
<accession>A0A0G0L5X7</accession>
<dbReference type="EMBL" id="LBVN01000007">
    <property type="protein sequence ID" value="KKQ87418.1"/>
    <property type="molecule type" value="Genomic_DNA"/>
</dbReference>
<evidence type="ECO:0000313" key="3">
    <source>
        <dbReference type="Proteomes" id="UP000033944"/>
    </source>
</evidence>
<organism evidence="2 3">
    <name type="scientific">Candidatus Woesebacteria bacterium GW2011_GWB1_38_8b</name>
    <dbReference type="NCBI Taxonomy" id="1618571"/>
    <lineage>
        <taxon>Bacteria</taxon>
        <taxon>Candidatus Woeseibacteriota</taxon>
    </lineage>
</organism>
<protein>
    <submittedName>
        <fullName evidence="2">Acyltransferase</fullName>
    </submittedName>
</protein>
<dbReference type="Proteomes" id="UP000033944">
    <property type="component" value="Unassembled WGS sequence"/>
</dbReference>
<proteinExistence type="predicted"/>
<keyword evidence="2" id="KW-0012">Acyltransferase</keyword>
<gene>
    <name evidence="2" type="ORF">UT10_C0007G0076</name>
</gene>
<sequence length="243" mass="27481">MRVRTEDEFHKPYQEIARNTFGKLLDRMQFNVIGQENLQFLRNPEQTARETAIFAFFPHTTHVDSPVVRWAIPADLRINLIYPAAADYWYKGGLIGYVMGVMSSLAVPNFPMQRGSGSTSGIYESLDIAQNFLQRYSLVMSFEGTRSNLPNDRRQFHTGGAELAIRSGRPIIPVALVGLEQVLPKGRALPSFRENGEKRIVKVSFGKAIEAPVAAGNRSRLRKDFTEHIREESIKLCLEAREV</sequence>
<evidence type="ECO:0000313" key="2">
    <source>
        <dbReference type="EMBL" id="KKQ87418.1"/>
    </source>
</evidence>
<name>A0A0G0L5X7_9BACT</name>
<keyword evidence="2" id="KW-0808">Transferase</keyword>